<accession>X0PWP4</accession>
<protein>
    <submittedName>
        <fullName evidence="2">Uncharacterized protein</fullName>
    </submittedName>
</protein>
<dbReference type="EMBL" id="BAWF01000044">
    <property type="protein sequence ID" value="GAF47743.1"/>
    <property type="molecule type" value="Genomic_DNA"/>
</dbReference>
<dbReference type="AlphaFoldDB" id="X0PWP4"/>
<sequence length="132" mass="15410">MWLRNQASRTISSQPSWTHSRNTHEPAGNRTRSPHADRVVTHLAAERQTRPRVSRLPSNARKHPGLSTPSHNRKEGEPDTLLEVTMRREEVAPVPTPIRWWRMRPWSRDHLMRPSDRYEAAIVLLARPWSCC</sequence>
<evidence type="ECO:0000313" key="3">
    <source>
        <dbReference type="Proteomes" id="UP000019491"/>
    </source>
</evidence>
<feature type="compositionally biased region" description="Polar residues" evidence="1">
    <location>
        <begin position="1"/>
        <end position="20"/>
    </location>
</feature>
<dbReference type="Proteomes" id="UP000019491">
    <property type="component" value="Unassembled WGS sequence"/>
</dbReference>
<proteinExistence type="predicted"/>
<keyword evidence="3" id="KW-1185">Reference proteome</keyword>
<evidence type="ECO:0000313" key="2">
    <source>
        <dbReference type="EMBL" id="GAF47743.1"/>
    </source>
</evidence>
<gene>
    <name evidence="2" type="ORF">RW1_044_00900</name>
</gene>
<name>X0PWP4_RHOWR</name>
<evidence type="ECO:0000256" key="1">
    <source>
        <dbReference type="SAM" id="MobiDB-lite"/>
    </source>
</evidence>
<reference evidence="2 3" key="1">
    <citation type="submission" date="2014-02" db="EMBL/GenBank/DDBJ databases">
        <title>Whole genome shotgun sequence of Rhodococcus wratislaviensis NBRC 100605.</title>
        <authorList>
            <person name="Hosoyama A."/>
            <person name="Tsuchikane K."/>
            <person name="Yoshida I."/>
            <person name="Ohji S."/>
            <person name="Ichikawa N."/>
            <person name="Yamazoe A."/>
            <person name="Fujita N."/>
        </authorList>
    </citation>
    <scope>NUCLEOTIDE SEQUENCE [LARGE SCALE GENOMIC DNA]</scope>
    <source>
        <strain evidence="2 3">NBRC 100605</strain>
    </source>
</reference>
<organism evidence="2 3">
    <name type="scientific">Rhodococcus wratislaviensis NBRC 100605</name>
    <dbReference type="NCBI Taxonomy" id="1219028"/>
    <lineage>
        <taxon>Bacteria</taxon>
        <taxon>Bacillati</taxon>
        <taxon>Actinomycetota</taxon>
        <taxon>Actinomycetes</taxon>
        <taxon>Mycobacteriales</taxon>
        <taxon>Nocardiaceae</taxon>
        <taxon>Rhodococcus</taxon>
    </lineage>
</organism>
<feature type="region of interest" description="Disordered" evidence="1">
    <location>
        <begin position="1"/>
        <end position="81"/>
    </location>
</feature>
<comment type="caution">
    <text evidence="2">The sequence shown here is derived from an EMBL/GenBank/DDBJ whole genome shotgun (WGS) entry which is preliminary data.</text>
</comment>
<feature type="compositionally biased region" description="Basic and acidic residues" evidence="1">
    <location>
        <begin position="34"/>
        <end position="49"/>
    </location>
</feature>